<name>A0A2T2N8A5_CORCC</name>
<evidence type="ECO:0000313" key="2">
    <source>
        <dbReference type="Proteomes" id="UP000240883"/>
    </source>
</evidence>
<evidence type="ECO:0008006" key="3">
    <source>
        <dbReference type="Google" id="ProtNLM"/>
    </source>
</evidence>
<protein>
    <recommendedName>
        <fullName evidence="3">F-box domain-containing protein</fullName>
    </recommendedName>
</protein>
<sequence>MIKGPEPSQAEYEKLTSAAKAAGVIHTIFPYEEKSHFLQRLRKLVKKARKHEQASKRVNRVEFRIGQSNRPILIGQGDQIGPRGWEKHIFDPNLTIDEVPFDQQFCQLLRAGVDNAYAVLLLGLLPNIQDIVLQTSTIQMDQIPWKLPKHRFKNLRRLHVMAEERNRSWPVAFFEDILKAPKLEKLEVRGSSCWSCSPVGLEEDMWGPVAKWLTLPPKSTNIKIIQLDRCIMPLPQLRTLLNACQGLKGFHYTIGSSGHPSLNFSPIGLIDALGQHKDTLEELRFDISESVPVEECFWPEESRIKSIADFKSLKYFDIWRAFWAKGSKKIQAEDSPPLFAGHTGVR</sequence>
<evidence type="ECO:0000313" key="1">
    <source>
        <dbReference type="EMBL" id="PSN61643.1"/>
    </source>
</evidence>
<proteinExistence type="predicted"/>
<accession>A0A2T2N8A5</accession>
<organism evidence="1 2">
    <name type="scientific">Corynespora cassiicola Philippines</name>
    <dbReference type="NCBI Taxonomy" id="1448308"/>
    <lineage>
        <taxon>Eukaryota</taxon>
        <taxon>Fungi</taxon>
        <taxon>Dikarya</taxon>
        <taxon>Ascomycota</taxon>
        <taxon>Pezizomycotina</taxon>
        <taxon>Dothideomycetes</taxon>
        <taxon>Pleosporomycetidae</taxon>
        <taxon>Pleosporales</taxon>
        <taxon>Corynesporascaceae</taxon>
        <taxon>Corynespora</taxon>
    </lineage>
</organism>
<dbReference type="OrthoDB" id="3935706at2759"/>
<dbReference type="Proteomes" id="UP000240883">
    <property type="component" value="Unassembled WGS sequence"/>
</dbReference>
<reference evidence="1 2" key="1">
    <citation type="journal article" date="2018" name="Front. Microbiol.">
        <title>Genome-Wide Analysis of Corynespora cassiicola Leaf Fall Disease Putative Effectors.</title>
        <authorList>
            <person name="Lopez D."/>
            <person name="Ribeiro S."/>
            <person name="Label P."/>
            <person name="Fumanal B."/>
            <person name="Venisse J.S."/>
            <person name="Kohler A."/>
            <person name="de Oliveira R.R."/>
            <person name="Labutti K."/>
            <person name="Lipzen A."/>
            <person name="Lail K."/>
            <person name="Bauer D."/>
            <person name="Ohm R.A."/>
            <person name="Barry K.W."/>
            <person name="Spatafora J."/>
            <person name="Grigoriev I.V."/>
            <person name="Martin F.M."/>
            <person name="Pujade-Renaud V."/>
        </authorList>
    </citation>
    <scope>NUCLEOTIDE SEQUENCE [LARGE SCALE GENOMIC DNA]</scope>
    <source>
        <strain evidence="1 2">Philippines</strain>
    </source>
</reference>
<dbReference type="EMBL" id="KZ678143">
    <property type="protein sequence ID" value="PSN61643.1"/>
    <property type="molecule type" value="Genomic_DNA"/>
</dbReference>
<keyword evidence="2" id="KW-1185">Reference proteome</keyword>
<dbReference type="STRING" id="1448308.A0A2T2N8A5"/>
<gene>
    <name evidence="1" type="ORF">BS50DRAFT_143791</name>
</gene>
<dbReference type="AlphaFoldDB" id="A0A2T2N8A5"/>